<protein>
    <submittedName>
        <fullName evidence="2">Uncharacterized protein</fullName>
    </submittedName>
</protein>
<dbReference type="STRING" id="180498.A0A067LI48"/>
<keyword evidence="3" id="KW-1185">Reference proteome</keyword>
<dbReference type="AlphaFoldDB" id="A0A067LI48"/>
<proteinExistence type="predicted"/>
<sequence>MAEETKPQGQGANSSNSASANPAAYFPQHAKSADPFLAEVVQLQQVKEKCSFCGSREINFCWYESWQSDSVKIRYFCYTCERFWIQHFILVDARGSKAPSFASSFSSRENSSFQLQPQWHNLGSPQYICTTNSATAKALYITAYQVEVECSLCEMYLYESWDPFNLQAKYYCIMCGGIWTQGSDPGVDCGGIAPSTASSFSSENSRLQSQPRLHNLRLSQNISTIKSATVSVPYTTAYQTSWKAESSSGSGEIAGLMKSADSLKIEESKPQGQGATSRKTACPNPPAQKPAANRPPHAENAAAVQAEQGKSTVRNQMTQAKRKPESPGRSGEIPELTKSVDSLKVEESKPQGQEATSGKTAPANPLAEKPVANRPPRAENVAAVLAKQGKSSVANQMMQAKWKPESLKVEESKPQEQEATSGRTAPANPPAVKSAANHPPHDENAAARAKLVGGSTTKQKSEAQRKRDKEKRVKQKKRQQQKAATKGKLAAAVAAADTEKEKQEKQGEEEETKLDIGAILAATKGKPAAAADTTAIAAGAAAAATIAAVLSAIAATAKGSRSDANVLY</sequence>
<organism evidence="2 3">
    <name type="scientific">Jatropha curcas</name>
    <name type="common">Barbados nut</name>
    <dbReference type="NCBI Taxonomy" id="180498"/>
    <lineage>
        <taxon>Eukaryota</taxon>
        <taxon>Viridiplantae</taxon>
        <taxon>Streptophyta</taxon>
        <taxon>Embryophyta</taxon>
        <taxon>Tracheophyta</taxon>
        <taxon>Spermatophyta</taxon>
        <taxon>Magnoliopsida</taxon>
        <taxon>eudicotyledons</taxon>
        <taxon>Gunneridae</taxon>
        <taxon>Pentapetalae</taxon>
        <taxon>rosids</taxon>
        <taxon>fabids</taxon>
        <taxon>Malpighiales</taxon>
        <taxon>Euphorbiaceae</taxon>
        <taxon>Crotonoideae</taxon>
        <taxon>Jatropheae</taxon>
        <taxon>Jatropha</taxon>
    </lineage>
</organism>
<feature type="compositionally biased region" description="Polar residues" evidence="1">
    <location>
        <begin position="308"/>
        <end position="319"/>
    </location>
</feature>
<feature type="compositionally biased region" description="Polar residues" evidence="1">
    <location>
        <begin position="270"/>
        <end position="279"/>
    </location>
</feature>
<dbReference type="OrthoDB" id="2194683at2759"/>
<feature type="compositionally biased region" description="Polar residues" evidence="1">
    <location>
        <begin position="350"/>
        <end position="359"/>
    </location>
</feature>
<feature type="compositionally biased region" description="Basic and acidic residues" evidence="1">
    <location>
        <begin position="497"/>
        <end position="506"/>
    </location>
</feature>
<name>A0A067LI48_JATCU</name>
<feature type="compositionally biased region" description="Low complexity" evidence="1">
    <location>
        <begin position="481"/>
        <end position="496"/>
    </location>
</feature>
<feature type="compositionally biased region" description="Polar residues" evidence="1">
    <location>
        <begin position="389"/>
        <end position="398"/>
    </location>
</feature>
<evidence type="ECO:0000256" key="1">
    <source>
        <dbReference type="SAM" id="MobiDB-lite"/>
    </source>
</evidence>
<feature type="compositionally biased region" description="Low complexity" evidence="1">
    <location>
        <begin position="12"/>
        <end position="21"/>
    </location>
</feature>
<feature type="region of interest" description="Disordered" evidence="1">
    <location>
        <begin position="1"/>
        <end position="21"/>
    </location>
</feature>
<accession>A0A067LI48</accession>
<evidence type="ECO:0000313" key="2">
    <source>
        <dbReference type="EMBL" id="KDP44250.1"/>
    </source>
</evidence>
<reference evidence="2 3" key="1">
    <citation type="journal article" date="2014" name="PLoS ONE">
        <title>Global Analysis of Gene Expression Profiles in Physic Nut (Jatropha curcas L.) Seedlings Exposed to Salt Stress.</title>
        <authorList>
            <person name="Zhang L."/>
            <person name="Zhang C."/>
            <person name="Wu P."/>
            <person name="Chen Y."/>
            <person name="Li M."/>
            <person name="Jiang H."/>
            <person name="Wu G."/>
        </authorList>
    </citation>
    <scope>NUCLEOTIDE SEQUENCE [LARGE SCALE GENOMIC DNA]</scope>
    <source>
        <strain evidence="3">cv. GZQX0401</strain>
        <tissue evidence="2">Young leaves</tissue>
    </source>
</reference>
<evidence type="ECO:0000313" key="3">
    <source>
        <dbReference type="Proteomes" id="UP000027138"/>
    </source>
</evidence>
<dbReference type="EMBL" id="KK914256">
    <property type="protein sequence ID" value="KDP44250.1"/>
    <property type="molecule type" value="Genomic_DNA"/>
</dbReference>
<gene>
    <name evidence="2" type="ORF">JCGZ_05717</name>
</gene>
<feature type="region of interest" description="Disordered" evidence="1">
    <location>
        <begin position="263"/>
        <end position="512"/>
    </location>
</feature>
<feature type="compositionally biased region" description="Basic and acidic residues" evidence="1">
    <location>
        <begin position="402"/>
        <end position="416"/>
    </location>
</feature>
<feature type="compositionally biased region" description="Basic and acidic residues" evidence="1">
    <location>
        <begin position="459"/>
        <end position="471"/>
    </location>
</feature>
<dbReference type="Proteomes" id="UP000027138">
    <property type="component" value="Unassembled WGS sequence"/>
</dbReference>